<name>A0A1X0NVH1_9TRYP</name>
<reference evidence="1 2" key="1">
    <citation type="submission" date="2017-03" db="EMBL/GenBank/DDBJ databases">
        <title>An alternative strategy for trypanosome survival in the mammalian bloodstream revealed through genome and transcriptome analysis of the ubiquitous bovine parasite Trypanosoma (Megatrypanum) theileri.</title>
        <authorList>
            <person name="Kelly S."/>
            <person name="Ivens A."/>
            <person name="Mott A."/>
            <person name="O'Neill E."/>
            <person name="Emms D."/>
            <person name="Macleod O."/>
            <person name="Voorheis P."/>
            <person name="Matthews J."/>
            <person name="Matthews K."/>
            <person name="Carrington M."/>
        </authorList>
    </citation>
    <scope>NUCLEOTIDE SEQUENCE [LARGE SCALE GENOMIC DNA]</scope>
    <source>
        <strain evidence="1">Edinburgh</strain>
    </source>
</reference>
<keyword evidence="2" id="KW-1185">Reference proteome</keyword>
<dbReference type="AlphaFoldDB" id="A0A1X0NVH1"/>
<accession>A0A1X0NVH1</accession>
<sequence>MSGKFSEFVEKYHILPVYRSSLTAVMTAWGWVSERTWPIYSTGVILSVLCMLASAQEKQILADHLYGCDARFQQQQEPKEKEAAAQAVEEARKLFHEESSQGVKQVVWMLPRDEFRREYEERHGRA</sequence>
<dbReference type="EMBL" id="NBCO01000015">
    <property type="protein sequence ID" value="ORC88687.1"/>
    <property type="molecule type" value="Genomic_DNA"/>
</dbReference>
<protein>
    <recommendedName>
        <fullName evidence="3">Archaic Translocase of outer membrane 14 kDa subunit</fullName>
    </recommendedName>
</protein>
<evidence type="ECO:0008006" key="3">
    <source>
        <dbReference type="Google" id="ProtNLM"/>
    </source>
</evidence>
<dbReference type="VEuPathDB" id="TriTrypDB:TM35_000151180"/>
<dbReference type="Proteomes" id="UP000192257">
    <property type="component" value="Unassembled WGS sequence"/>
</dbReference>
<dbReference type="OrthoDB" id="270989at2759"/>
<organism evidence="1 2">
    <name type="scientific">Trypanosoma theileri</name>
    <dbReference type="NCBI Taxonomy" id="67003"/>
    <lineage>
        <taxon>Eukaryota</taxon>
        <taxon>Discoba</taxon>
        <taxon>Euglenozoa</taxon>
        <taxon>Kinetoplastea</taxon>
        <taxon>Metakinetoplastina</taxon>
        <taxon>Trypanosomatida</taxon>
        <taxon>Trypanosomatidae</taxon>
        <taxon>Trypanosoma</taxon>
    </lineage>
</organism>
<gene>
    <name evidence="1" type="ORF">TM35_000151180</name>
</gene>
<comment type="caution">
    <text evidence="1">The sequence shown here is derived from an EMBL/GenBank/DDBJ whole genome shotgun (WGS) entry which is preliminary data.</text>
</comment>
<dbReference type="RefSeq" id="XP_028882753.1">
    <property type="nucleotide sequence ID" value="XM_029025770.1"/>
</dbReference>
<proteinExistence type="predicted"/>
<dbReference type="GeneID" id="39985550"/>
<evidence type="ECO:0000313" key="1">
    <source>
        <dbReference type="EMBL" id="ORC88687.1"/>
    </source>
</evidence>
<evidence type="ECO:0000313" key="2">
    <source>
        <dbReference type="Proteomes" id="UP000192257"/>
    </source>
</evidence>